<dbReference type="AlphaFoldDB" id="A0A2U3K1G4"/>
<sequence length="80" mass="8905">MACLRLPSVIFATFCQFYLSPAIIFAIKPFVQRKFDNDTSQWNFGLVQAKTAWVLCLPANFGRTADLIAAVGSSLVRSFI</sequence>
<accession>A0A2U3K1G4</accession>
<evidence type="ECO:0000256" key="1">
    <source>
        <dbReference type="SAM" id="Phobius"/>
    </source>
</evidence>
<reference evidence="3" key="1">
    <citation type="submission" date="2018-02" db="EMBL/GenBank/DDBJ databases">
        <authorList>
            <person name="Hausmann B."/>
        </authorList>
    </citation>
    <scope>NUCLEOTIDE SEQUENCE [LARGE SCALE GENOMIC DNA]</scope>
    <source>
        <strain evidence="3">Peat soil MAG SbA1</strain>
    </source>
</reference>
<dbReference type="Proteomes" id="UP000238701">
    <property type="component" value="Unassembled WGS sequence"/>
</dbReference>
<gene>
    <name evidence="2" type="ORF">SBA1_1180023</name>
</gene>
<feature type="transmembrane region" description="Helical" evidence="1">
    <location>
        <begin position="6"/>
        <end position="27"/>
    </location>
</feature>
<dbReference type="EMBL" id="OMOD01000022">
    <property type="protein sequence ID" value="SPF33458.1"/>
    <property type="molecule type" value="Genomic_DNA"/>
</dbReference>
<evidence type="ECO:0000313" key="2">
    <source>
        <dbReference type="EMBL" id="SPF33458.1"/>
    </source>
</evidence>
<organism evidence="2 3">
    <name type="scientific">Candidatus Sulfotelmatobacter kueseliae</name>
    <dbReference type="NCBI Taxonomy" id="2042962"/>
    <lineage>
        <taxon>Bacteria</taxon>
        <taxon>Pseudomonadati</taxon>
        <taxon>Acidobacteriota</taxon>
        <taxon>Terriglobia</taxon>
        <taxon>Terriglobales</taxon>
        <taxon>Candidatus Korobacteraceae</taxon>
        <taxon>Candidatus Sulfotelmatobacter</taxon>
    </lineage>
</organism>
<name>A0A2U3K1G4_9BACT</name>
<keyword evidence="1" id="KW-0812">Transmembrane</keyword>
<evidence type="ECO:0000313" key="3">
    <source>
        <dbReference type="Proteomes" id="UP000238701"/>
    </source>
</evidence>
<keyword evidence="1" id="KW-0472">Membrane</keyword>
<proteinExistence type="predicted"/>
<protein>
    <submittedName>
        <fullName evidence="2">Uncharacterized protein</fullName>
    </submittedName>
</protein>
<keyword evidence="1" id="KW-1133">Transmembrane helix</keyword>